<sequence>MPPTLIQEQIGAKDLSSVRASKYKVYNLTVAADSEFSANLLDIGADLQKKCGIKLSYDSGTAAFNVGSILTGTGGAAGTIVRVSDSV</sequence>
<protein>
    <submittedName>
        <fullName evidence="1">Uncharacterized protein</fullName>
    </submittedName>
</protein>
<dbReference type="EMBL" id="BARU01025762">
    <property type="protein sequence ID" value="GAH70219.1"/>
    <property type="molecule type" value="Genomic_DNA"/>
</dbReference>
<feature type="non-terminal residue" evidence="1">
    <location>
        <position position="87"/>
    </location>
</feature>
<comment type="caution">
    <text evidence="1">The sequence shown here is derived from an EMBL/GenBank/DDBJ whole genome shotgun (WGS) entry which is preliminary data.</text>
</comment>
<proteinExistence type="predicted"/>
<dbReference type="AlphaFoldDB" id="X1IVT6"/>
<gene>
    <name evidence="1" type="ORF">S03H2_41465</name>
</gene>
<reference evidence="1" key="1">
    <citation type="journal article" date="2014" name="Front. Microbiol.">
        <title>High frequency of phylogenetically diverse reductive dehalogenase-homologous genes in deep subseafloor sedimentary metagenomes.</title>
        <authorList>
            <person name="Kawai M."/>
            <person name="Futagami T."/>
            <person name="Toyoda A."/>
            <person name="Takaki Y."/>
            <person name="Nishi S."/>
            <person name="Hori S."/>
            <person name="Arai W."/>
            <person name="Tsubouchi T."/>
            <person name="Morono Y."/>
            <person name="Uchiyama I."/>
            <person name="Ito T."/>
            <person name="Fujiyama A."/>
            <person name="Inagaki F."/>
            <person name="Takami H."/>
        </authorList>
    </citation>
    <scope>NUCLEOTIDE SEQUENCE</scope>
    <source>
        <strain evidence="1">Expedition CK06-06</strain>
    </source>
</reference>
<accession>X1IVT6</accession>
<evidence type="ECO:0000313" key="1">
    <source>
        <dbReference type="EMBL" id="GAH70219.1"/>
    </source>
</evidence>
<name>X1IVT6_9ZZZZ</name>
<organism evidence="1">
    <name type="scientific">marine sediment metagenome</name>
    <dbReference type="NCBI Taxonomy" id="412755"/>
    <lineage>
        <taxon>unclassified sequences</taxon>
        <taxon>metagenomes</taxon>
        <taxon>ecological metagenomes</taxon>
    </lineage>
</organism>